<protein>
    <submittedName>
        <fullName evidence="2">Flavoprotein</fullName>
    </submittedName>
</protein>
<comment type="caution">
    <text evidence="2">The sequence shown here is derived from an EMBL/GenBank/DDBJ whole genome shotgun (WGS) entry which is preliminary data.</text>
</comment>
<dbReference type="InterPro" id="IPR003382">
    <property type="entry name" value="Flavoprotein"/>
</dbReference>
<dbReference type="Gene3D" id="3.40.50.1950">
    <property type="entry name" value="Flavin prenyltransferase-like"/>
    <property type="match status" value="1"/>
</dbReference>
<organism evidence="2 3">
    <name type="scientific">Streptomyces pulveraceus</name>
    <dbReference type="NCBI Taxonomy" id="68258"/>
    <lineage>
        <taxon>Bacteria</taxon>
        <taxon>Bacillati</taxon>
        <taxon>Actinomycetota</taxon>
        <taxon>Actinomycetes</taxon>
        <taxon>Kitasatosporales</taxon>
        <taxon>Streptomycetaceae</taxon>
        <taxon>Streptomyces</taxon>
    </lineage>
</organism>
<keyword evidence="3" id="KW-1185">Reference proteome</keyword>
<reference evidence="3" key="1">
    <citation type="journal article" date="2019" name="Int. J. Syst. Evol. Microbiol.">
        <title>The Global Catalogue of Microorganisms (GCM) 10K type strain sequencing project: providing services to taxonomists for standard genome sequencing and annotation.</title>
        <authorList>
            <consortium name="The Broad Institute Genomics Platform"/>
            <consortium name="The Broad Institute Genome Sequencing Center for Infectious Disease"/>
            <person name="Wu L."/>
            <person name="Ma J."/>
        </authorList>
    </citation>
    <scope>NUCLEOTIDE SEQUENCE [LARGE SCALE GENOMIC DNA]</scope>
    <source>
        <strain evidence="3">JCM 4147</strain>
    </source>
</reference>
<dbReference type="EMBL" id="JBHSPU010000009">
    <property type="protein sequence ID" value="MFC5913147.1"/>
    <property type="molecule type" value="Genomic_DNA"/>
</dbReference>
<gene>
    <name evidence="2" type="ORF">ACFP1B_06835</name>
</gene>
<evidence type="ECO:0000313" key="2">
    <source>
        <dbReference type="EMBL" id="MFC5913147.1"/>
    </source>
</evidence>
<name>A0ABW1GHM9_9ACTN</name>
<sequence length="189" mass="20243">MTKRVLYLIACAAGPTQYIDEGIRQAKGCGWDTCLILTPSAFRWWEPRLGELEELTGHRVRSQYKLPGERDALPKADAMLVAPLSCTSLNKWGNGIADTVALGLVSEGVHLGVPVAAMPYFNRAQAAQPAVARSIADLRAQGVLYLDGPKGYESHAPKQGSPQSYPWHIAFDAVDVMTQGAGAGPRGVG</sequence>
<evidence type="ECO:0000313" key="3">
    <source>
        <dbReference type="Proteomes" id="UP001596200"/>
    </source>
</evidence>
<dbReference type="InterPro" id="IPR036551">
    <property type="entry name" value="Flavin_trans-like"/>
</dbReference>
<dbReference type="Pfam" id="PF02441">
    <property type="entry name" value="Flavoprotein"/>
    <property type="match status" value="1"/>
</dbReference>
<accession>A0ABW1GHM9</accession>
<evidence type="ECO:0000259" key="1">
    <source>
        <dbReference type="Pfam" id="PF02441"/>
    </source>
</evidence>
<dbReference type="RefSeq" id="WP_344513253.1">
    <property type="nucleotide sequence ID" value="NZ_BAAATU010000024.1"/>
</dbReference>
<dbReference type="SUPFAM" id="SSF52507">
    <property type="entry name" value="Homo-oligomeric flavin-containing Cys decarboxylases, HFCD"/>
    <property type="match status" value="1"/>
</dbReference>
<dbReference type="Proteomes" id="UP001596200">
    <property type="component" value="Unassembled WGS sequence"/>
</dbReference>
<proteinExistence type="predicted"/>
<feature type="domain" description="Flavoprotein" evidence="1">
    <location>
        <begin position="8"/>
        <end position="115"/>
    </location>
</feature>